<evidence type="ECO:0000256" key="5">
    <source>
        <dbReference type="ARBA" id="ARBA00022725"/>
    </source>
</evidence>
<dbReference type="PANTHER" id="PTHR21137:SF35">
    <property type="entry name" value="ODORANT RECEPTOR 19A-RELATED"/>
    <property type="match status" value="1"/>
</dbReference>
<evidence type="ECO:0000256" key="2">
    <source>
        <dbReference type="ARBA" id="ARBA00022475"/>
    </source>
</evidence>
<gene>
    <name evidence="11" type="primary">Or34</name>
</gene>
<dbReference type="AlphaFoldDB" id="A7E3H5"/>
<name>A7E3H5_BOMMO</name>
<evidence type="ECO:0000256" key="3">
    <source>
        <dbReference type="ARBA" id="ARBA00022606"/>
    </source>
</evidence>
<dbReference type="GeneID" id="100126205"/>
<evidence type="ECO:0000256" key="1">
    <source>
        <dbReference type="ARBA" id="ARBA00004651"/>
    </source>
</evidence>
<reference evidence="13" key="2">
    <citation type="journal article" date="2008" name="Insect Biochem. Mol. Biol.">
        <title>The genome of a lepidopteran model insect, the silkworm Bombyx mori.</title>
        <authorList>
            <consortium name="International Silkworm Genome Consortium"/>
        </authorList>
    </citation>
    <scope>NUCLEOTIDE SEQUENCE [LARGE SCALE GENOMIC DNA]</scope>
    <source>
        <strain evidence="13">p50T</strain>
    </source>
</reference>
<evidence type="ECO:0000256" key="6">
    <source>
        <dbReference type="ARBA" id="ARBA00022989"/>
    </source>
</evidence>
<dbReference type="RefSeq" id="NP_001103624.1">
    <property type="nucleotide sequence ID" value="NM_001110154.1"/>
</dbReference>
<dbReference type="EnsemblMetazoa" id="NM_001110154.1">
    <property type="protein sequence ID" value="NP_001103624.1"/>
    <property type="gene ID" value="GeneID_100126205"/>
</dbReference>
<feature type="transmembrane region" description="Helical" evidence="10">
    <location>
        <begin position="82"/>
        <end position="99"/>
    </location>
</feature>
<evidence type="ECO:0000313" key="13">
    <source>
        <dbReference type="Proteomes" id="UP000005204"/>
    </source>
</evidence>
<keyword evidence="2" id="KW-1003">Cell membrane</keyword>
<proteinExistence type="evidence at transcript level"/>
<dbReference type="GO" id="GO:0005886">
    <property type="term" value="C:plasma membrane"/>
    <property type="evidence" value="ECO:0007669"/>
    <property type="project" value="UniProtKB-SubCell"/>
</dbReference>
<evidence type="ECO:0000256" key="4">
    <source>
        <dbReference type="ARBA" id="ARBA00022692"/>
    </source>
</evidence>
<reference evidence="11" key="1">
    <citation type="journal article" date="2007" name="Insect Mol. Biol.">
        <title>Female-biased expression of odourant receptor genes in the adult antennae of the silkworm, Bombyx mori.</title>
        <authorList>
            <person name="Wanner K.W."/>
            <person name="Anderson A.R."/>
            <person name="Trowell S.C."/>
            <person name="Theilmann D.A."/>
            <person name="Robertson H.M."/>
            <person name="Newcomb R.D."/>
        </authorList>
    </citation>
    <scope>NUCLEOTIDE SEQUENCE</scope>
    <source>
        <strain evidence="11">Dazao</strain>
    </source>
</reference>
<evidence type="ECO:0000256" key="10">
    <source>
        <dbReference type="RuleBase" id="RU351113"/>
    </source>
</evidence>
<keyword evidence="8 10" id="KW-0675">Receptor</keyword>
<dbReference type="Proteomes" id="UP000005204">
    <property type="component" value="Unassembled WGS sequence"/>
</dbReference>
<dbReference type="GO" id="GO:0004984">
    <property type="term" value="F:olfactory receptor activity"/>
    <property type="evidence" value="ECO:0007669"/>
    <property type="project" value="InterPro"/>
</dbReference>
<dbReference type="Pfam" id="PF02949">
    <property type="entry name" value="7tm_6"/>
    <property type="match status" value="1"/>
</dbReference>
<keyword evidence="4 10" id="KW-0812">Transmembrane</keyword>
<keyword evidence="7 10" id="KW-0472">Membrane</keyword>
<comment type="caution">
    <text evidence="10">Lacks conserved residue(s) required for the propagation of feature annotation.</text>
</comment>
<accession>A7E3H5</accession>
<dbReference type="PANTHER" id="PTHR21137">
    <property type="entry name" value="ODORANT RECEPTOR"/>
    <property type="match status" value="1"/>
</dbReference>
<dbReference type="EMBL" id="BK005940">
    <property type="protein sequence ID" value="DAA05990.1"/>
    <property type="molecule type" value="mRNA"/>
</dbReference>
<feature type="transmembrane region" description="Helical" evidence="10">
    <location>
        <begin position="43"/>
        <end position="62"/>
    </location>
</feature>
<feature type="transmembrane region" description="Helical" evidence="10">
    <location>
        <begin position="304"/>
        <end position="324"/>
    </location>
</feature>
<keyword evidence="5 10" id="KW-0552">Olfaction</keyword>
<protein>
    <recommendedName>
        <fullName evidence="10">Odorant receptor</fullName>
    </recommendedName>
</protein>
<dbReference type="KEGG" id="bmor:100126205"/>
<dbReference type="GO" id="GO:0005549">
    <property type="term" value="F:odorant binding"/>
    <property type="evidence" value="ECO:0007669"/>
    <property type="project" value="InterPro"/>
</dbReference>
<keyword evidence="9 10" id="KW-0807">Transducer</keyword>
<evidence type="ECO:0000313" key="12">
    <source>
        <dbReference type="EnsemblMetazoa" id="NP_001103624.1"/>
    </source>
</evidence>
<feature type="transmembrane region" description="Helical" evidence="10">
    <location>
        <begin position="278"/>
        <end position="298"/>
    </location>
</feature>
<dbReference type="HOGENOM" id="CLU_093970_0_0_1"/>
<keyword evidence="3 10" id="KW-0716">Sensory transduction</keyword>
<evidence type="ECO:0000256" key="9">
    <source>
        <dbReference type="ARBA" id="ARBA00023224"/>
    </source>
</evidence>
<reference evidence="12" key="3">
    <citation type="submission" date="2022-06" db="UniProtKB">
        <authorList>
            <consortium name="EnsemblMetazoa"/>
        </authorList>
    </citation>
    <scope>IDENTIFICATION</scope>
    <source>
        <strain evidence="12">p50T (Dazao)</strain>
    </source>
</reference>
<comment type="subcellular location">
    <subcellularLocation>
        <location evidence="1 10">Cell membrane</location>
        <topology evidence="1 10">Multi-pass membrane protein</topology>
    </subcellularLocation>
</comment>
<dbReference type="CTD" id="100126205"/>
<organism evidence="11">
    <name type="scientific">Bombyx mori</name>
    <name type="common">Silk moth</name>
    <dbReference type="NCBI Taxonomy" id="7091"/>
    <lineage>
        <taxon>Eukaryota</taxon>
        <taxon>Metazoa</taxon>
        <taxon>Ecdysozoa</taxon>
        <taxon>Arthropoda</taxon>
        <taxon>Hexapoda</taxon>
        <taxon>Insecta</taxon>
        <taxon>Pterygota</taxon>
        <taxon>Neoptera</taxon>
        <taxon>Endopterygota</taxon>
        <taxon>Lepidoptera</taxon>
        <taxon>Glossata</taxon>
        <taxon>Ditrysia</taxon>
        <taxon>Bombycoidea</taxon>
        <taxon>Bombycidae</taxon>
        <taxon>Bombycinae</taxon>
        <taxon>Bombyx</taxon>
    </lineage>
</organism>
<comment type="similarity">
    <text evidence="10">Belongs to the insect chemoreceptor superfamily. Heteromeric odorant receptor channel (TC 1.A.69) family.</text>
</comment>
<keyword evidence="6 10" id="KW-1133">Transmembrane helix</keyword>
<keyword evidence="13" id="KW-1185">Reference proteome</keyword>
<sequence length="400" mass="47062">MIYYRKSKMELNFDKIFRIAIISQKFSGTYPYTKRDKKWATHFILMHGELTIICMLFIYNIIEFDLKAADYSQMCRNMCLSFVYLVITLLYINMLYYQSKLKMLIETMKAEYEIAKTMSEEEQNVILEYAKKGRWLCRAWAILTTCGMAQFFLKSIIVCTIYSAIQGNFRIVQYYEVIYPEVIERHRNNPVIFITMYFCTFFYSLYTSALYTSVLPLGPIFLLHGCAKLEIVRLNIKNLFDNDDYVVQERLKKTVLQMQEIYCYSNEINECFQVIYEFLLKSSSLVLPITIFAVIQALGRGQFIPEFFAFIFGAFVVGTTPCYYSNMLMEKSEDVCMTLYSCGWETRFDLNTRKCIILMLCRALRPVSIRTIFRSVSLTTLTGVFQQAYALFNLLNAVWN</sequence>
<evidence type="ECO:0000256" key="7">
    <source>
        <dbReference type="ARBA" id="ARBA00023136"/>
    </source>
</evidence>
<dbReference type="InterPro" id="IPR004117">
    <property type="entry name" value="7tm6_olfct_rcpt"/>
</dbReference>
<dbReference type="OrthoDB" id="7604726at2759"/>
<evidence type="ECO:0000256" key="8">
    <source>
        <dbReference type="ARBA" id="ARBA00023170"/>
    </source>
</evidence>
<dbReference type="GO" id="GO:0007165">
    <property type="term" value="P:signal transduction"/>
    <property type="evidence" value="ECO:0007669"/>
    <property type="project" value="UniProtKB-KW"/>
</dbReference>
<feature type="transmembrane region" description="Helical" evidence="10">
    <location>
        <begin position="139"/>
        <end position="165"/>
    </location>
</feature>
<evidence type="ECO:0000313" key="11">
    <source>
        <dbReference type="EMBL" id="DAA05990.1"/>
    </source>
</evidence>